<evidence type="ECO:0000256" key="7">
    <source>
        <dbReference type="ARBA" id="ARBA00023136"/>
    </source>
</evidence>
<feature type="transmembrane region" description="Helical" evidence="8">
    <location>
        <begin position="106"/>
        <end position="127"/>
    </location>
</feature>
<keyword evidence="3 8" id="KW-0813">Transport</keyword>
<dbReference type="InterPro" id="IPR000515">
    <property type="entry name" value="MetI-like"/>
</dbReference>
<dbReference type="RefSeq" id="WP_092472369.1">
    <property type="nucleotide sequence ID" value="NZ_FOOX01000012.1"/>
</dbReference>
<evidence type="ECO:0000256" key="6">
    <source>
        <dbReference type="ARBA" id="ARBA00022989"/>
    </source>
</evidence>
<dbReference type="OrthoDB" id="9782004at2"/>
<keyword evidence="11" id="KW-1185">Reference proteome</keyword>
<evidence type="ECO:0000256" key="2">
    <source>
        <dbReference type="ARBA" id="ARBA00007069"/>
    </source>
</evidence>
<organism evidence="10 11">
    <name type="scientific">Desulfotruncus arcticus DSM 17038</name>
    <dbReference type="NCBI Taxonomy" id="1121424"/>
    <lineage>
        <taxon>Bacteria</taxon>
        <taxon>Bacillati</taxon>
        <taxon>Bacillota</taxon>
        <taxon>Clostridia</taxon>
        <taxon>Eubacteriales</taxon>
        <taxon>Desulfallaceae</taxon>
        <taxon>Desulfotruncus</taxon>
    </lineage>
</organism>
<dbReference type="PROSITE" id="PS50928">
    <property type="entry name" value="ABC_TM1"/>
    <property type="match status" value="1"/>
</dbReference>
<dbReference type="InterPro" id="IPR035906">
    <property type="entry name" value="MetI-like_sf"/>
</dbReference>
<dbReference type="PANTHER" id="PTHR43848:SF2">
    <property type="entry name" value="PUTRESCINE TRANSPORT SYSTEM PERMEASE PROTEIN POTI"/>
    <property type="match status" value="1"/>
</dbReference>
<accession>A0A1I2VVW2</accession>
<name>A0A1I2VVW2_9FIRM</name>
<comment type="similarity">
    <text evidence="2">Belongs to the binding-protein-dependent transport system permease family. CysTW subfamily.</text>
</comment>
<dbReference type="EMBL" id="FOOX01000012">
    <property type="protein sequence ID" value="SFG93142.1"/>
    <property type="molecule type" value="Genomic_DNA"/>
</dbReference>
<protein>
    <submittedName>
        <fullName evidence="10">Spermidine/putrescine transport system permease protein</fullName>
    </submittedName>
</protein>
<dbReference type="AlphaFoldDB" id="A0A1I2VVW2"/>
<dbReference type="STRING" id="341036.SAMN05660649_03188"/>
<dbReference type="Proteomes" id="UP000199337">
    <property type="component" value="Unassembled WGS sequence"/>
</dbReference>
<dbReference type="CDD" id="cd06261">
    <property type="entry name" value="TM_PBP2"/>
    <property type="match status" value="1"/>
</dbReference>
<feature type="transmembrane region" description="Helical" evidence="8">
    <location>
        <begin position="260"/>
        <end position="279"/>
    </location>
</feature>
<keyword evidence="5 8" id="KW-0812">Transmembrane</keyword>
<evidence type="ECO:0000256" key="3">
    <source>
        <dbReference type="ARBA" id="ARBA00022448"/>
    </source>
</evidence>
<keyword evidence="4" id="KW-1003">Cell membrane</keyword>
<dbReference type="InterPro" id="IPR051789">
    <property type="entry name" value="Bact_Polyamine_Transport"/>
</dbReference>
<evidence type="ECO:0000313" key="11">
    <source>
        <dbReference type="Proteomes" id="UP000199337"/>
    </source>
</evidence>
<feature type="transmembrane region" description="Helical" evidence="8">
    <location>
        <begin position="77"/>
        <end position="97"/>
    </location>
</feature>
<proteinExistence type="inferred from homology"/>
<dbReference type="GO" id="GO:0055085">
    <property type="term" value="P:transmembrane transport"/>
    <property type="evidence" value="ECO:0007669"/>
    <property type="project" value="InterPro"/>
</dbReference>
<keyword evidence="7 8" id="KW-0472">Membrane</keyword>
<evidence type="ECO:0000313" key="10">
    <source>
        <dbReference type="EMBL" id="SFG93142.1"/>
    </source>
</evidence>
<dbReference type="GO" id="GO:0005886">
    <property type="term" value="C:plasma membrane"/>
    <property type="evidence" value="ECO:0007669"/>
    <property type="project" value="UniProtKB-SubCell"/>
</dbReference>
<evidence type="ECO:0000256" key="8">
    <source>
        <dbReference type="RuleBase" id="RU363032"/>
    </source>
</evidence>
<keyword evidence="6 8" id="KW-1133">Transmembrane helix</keyword>
<sequence length="284" mass="31214">MTNAYTKGIFGTIITAFILFLFLPLVINIVIAFNDSNIPSLPFKGFTLDWFYNAAGIREGLFNDERMIQAIGMSCKVAFTVSFLTVVFGTTAAFLFVREKFLGRDLLYFLVIAPLVIPGVILGISLLTGSHDLIELLRNVFGKDVTEPITSFLRPGFWLVVIGQFTWIAAVSTLIISAGLKKIPKELEEAAMDLGASRLKAIFSVTIKNMTPSIISAFILSFLLSFENFPTTLMLIGPEPTLPIYIYSKLRFAVTPELNALSLLLIMGTAILGILGISLRARNS</sequence>
<evidence type="ECO:0000256" key="5">
    <source>
        <dbReference type="ARBA" id="ARBA00022692"/>
    </source>
</evidence>
<feature type="transmembrane region" description="Helical" evidence="8">
    <location>
        <begin position="201"/>
        <end position="224"/>
    </location>
</feature>
<evidence type="ECO:0000256" key="1">
    <source>
        <dbReference type="ARBA" id="ARBA00004651"/>
    </source>
</evidence>
<reference evidence="11" key="1">
    <citation type="submission" date="2016-10" db="EMBL/GenBank/DDBJ databases">
        <authorList>
            <person name="Varghese N."/>
            <person name="Submissions S."/>
        </authorList>
    </citation>
    <scope>NUCLEOTIDE SEQUENCE [LARGE SCALE GENOMIC DNA]</scope>
    <source>
        <strain evidence="11">DSM 17038</strain>
    </source>
</reference>
<evidence type="ECO:0000256" key="4">
    <source>
        <dbReference type="ARBA" id="ARBA00022475"/>
    </source>
</evidence>
<feature type="transmembrane region" description="Helical" evidence="8">
    <location>
        <begin position="12"/>
        <end position="33"/>
    </location>
</feature>
<gene>
    <name evidence="10" type="ORF">SAMN05660649_03188</name>
</gene>
<feature type="transmembrane region" description="Helical" evidence="8">
    <location>
        <begin position="157"/>
        <end position="180"/>
    </location>
</feature>
<feature type="domain" description="ABC transmembrane type-1" evidence="9">
    <location>
        <begin position="71"/>
        <end position="276"/>
    </location>
</feature>
<dbReference type="Gene3D" id="1.10.3720.10">
    <property type="entry name" value="MetI-like"/>
    <property type="match status" value="1"/>
</dbReference>
<evidence type="ECO:0000259" key="9">
    <source>
        <dbReference type="PROSITE" id="PS50928"/>
    </source>
</evidence>
<dbReference type="PANTHER" id="PTHR43848">
    <property type="entry name" value="PUTRESCINE TRANSPORT SYSTEM PERMEASE PROTEIN POTI"/>
    <property type="match status" value="1"/>
</dbReference>
<dbReference type="Pfam" id="PF00528">
    <property type="entry name" value="BPD_transp_1"/>
    <property type="match status" value="1"/>
</dbReference>
<dbReference type="SUPFAM" id="SSF161098">
    <property type="entry name" value="MetI-like"/>
    <property type="match status" value="1"/>
</dbReference>
<comment type="subcellular location">
    <subcellularLocation>
        <location evidence="1 8">Cell membrane</location>
        <topology evidence="1 8">Multi-pass membrane protein</topology>
    </subcellularLocation>
</comment>